<keyword evidence="1" id="KW-0677">Repeat</keyword>
<feature type="repeat" description="TPR" evidence="3">
    <location>
        <begin position="522"/>
        <end position="555"/>
    </location>
</feature>
<feature type="repeat" description="TPR" evidence="3">
    <location>
        <begin position="285"/>
        <end position="318"/>
    </location>
</feature>
<protein>
    <submittedName>
        <fullName evidence="5">Uncharacterized protein</fullName>
    </submittedName>
</protein>
<dbReference type="PROSITE" id="PS50005">
    <property type="entry name" value="TPR"/>
    <property type="match status" value="18"/>
</dbReference>
<dbReference type="Pfam" id="PF13432">
    <property type="entry name" value="TPR_16"/>
    <property type="match status" value="8"/>
</dbReference>
<feature type="signal peptide" evidence="4">
    <location>
        <begin position="1"/>
        <end position="22"/>
    </location>
</feature>
<dbReference type="Pfam" id="PF14559">
    <property type="entry name" value="TPR_19"/>
    <property type="match status" value="2"/>
</dbReference>
<dbReference type="InterPro" id="IPR019734">
    <property type="entry name" value="TPR_rpt"/>
</dbReference>
<sequence>MPIGKFSFLCVLFLTLTLPAKKAPVDYLKQAATYLSRGDSAKAVGALEIYFERKPADKTALKHLVDADNLKKKYTAIPLVFGTLYFNQKKYTAALPYLRIAAVTHKDSADVHRMIGDILMKNKTTYALAAQSYARAIALDTTYAPKNANALIELAKIAEKKKDNAQAIEFYKKAVNHKAKQPEEYLAKIGYLYLADGNSDSAAASFAMALDLKPLMHDVSFNLGNICEDKKDYAAASAYYELAFEALPAKINYLFLSARASFKQSNYPLAKQALLRVVKKNPKLDEGQFMLGQIFMIQEDIKTAITYFAKAYRLNPKNNDYLKLYAEACFKAQQYKISGPLYKKYLDRHPDDLEVRANLGKIYMKLNQKNAAITQFDKVIGANIKYIEDDGDVGVLYYQAKQYLKAKTILENILRTHPENSDIQEMVGNIFIAEGDKTNAISHFNEAVAADKTKIYLLKKIGDTYFELKNEELGASNYEKYLESKKDVTIARKLLALYTRDKKEEDVRRMLAIITSANTKDVGGLVALGEIDYANGDKNAALSSFLSALKLSPRHKTALYYAGKIYLENKDFKTALPKLTAAVKYDPGSADAALALADLYVATNATDKAIAQYKNVVKIEPANEAVVDKLSDLYRKKGQSDKLLFWLKKKTDINPKAGDTYLELAHLYLKSGNTPEAETCYKRTVEIKGESFEAYSALGDIRTSQKRFPEAIDFYKMALFIQADNPDLHFAVGKLYLAKHDSTAAMDAFEKVLLYKKDHRAASEYLGLLYTAFHYQEKAVAMLKKLIEAQPNDAAGHRTLGKVYLDAKKYATAEASLKQAVKLAPKDPKAYSFLGELYADQKQYKTAAAYYGKAYQFSSANREYGIQYAAALYEIQSYTKAIPILLNLFSTDRSDIKTIATLIDCYLSLGQMPQAAQYITLLEKADPAQISKNFKVAQAFYKLGKSDKALEILETMGPQKNKDYYAMLAALYKKKNRVDDAVAAYRELYAQDKGSLSIGLTLGTAYEKGGDDELAAEHYKEMEIVFPREPVIKERLMDIYQRAGNDKKPELMAMLEELLQQEPRQYNYRYMLAELEYADGLKDKVKANLAQVLSAKPTHAKACALYATILIEKEQYSAALEYLIIAQQQLKNDVTVNRNLGIAYKVGAQYEKARYFLEKAYQQDKKNTETAETLAEVYEKLHLSNALYQTYKEIVTVDPQNANAHKGLGNYYYAKKQYDEAMAEYKIALALKRDDPDILNRQGVLLLAKGQILDAIEHLQTSLRLNPNQVNAVYKLGAIFLENQNNEVAAKEQFERAISLDSNHYNAHKKLAQIAREANDFAGAATHYESALRINPGDIEALKSLSEMFVGQGYDAKAEPVLLQAARKNRQDTELLVMLGKLYYRQGKYPKAEKLLEAAYKQTPDDLQLMMDLVSTYDKLGKYNKSLPILNKITATGQASSEIRIQLGIAYFNQGTMTKAREVLERELGLTDGTAEAVYTLGVIYYKQRDFRRAKIALKKAIEMDKTSADALFYLGEIAYSEADVLLAAGYYEQVQELSPTFPGISARLANCYQAKNKTEQAGVYIEKAVQEDPNSGDANMKYGKKLFDEDKYDEAQEYFKKAVKLMPLNEEPVYYFILCLVKSKKTDKAIATGKEAAERYPSSPLIRYSVALAYVENNEPDYALMHLQEAVKMDPNYKDAYKLRGFIYFRYKDNRASAVISYKQYLGLGGDINEVDPRLRQDVQ</sequence>
<feature type="repeat" description="TPR" evidence="3">
    <location>
        <begin position="1577"/>
        <end position="1610"/>
    </location>
</feature>
<dbReference type="Pfam" id="PF13414">
    <property type="entry name" value="TPR_11"/>
    <property type="match status" value="1"/>
</dbReference>
<dbReference type="InterPro" id="IPR011990">
    <property type="entry name" value="TPR-like_helical_dom_sf"/>
</dbReference>
<feature type="repeat" description="TPR" evidence="3">
    <location>
        <begin position="1645"/>
        <end position="1678"/>
    </location>
</feature>
<feature type="repeat" description="TPR" evidence="3">
    <location>
        <begin position="658"/>
        <end position="691"/>
    </location>
</feature>
<keyword evidence="2 3" id="KW-0802">TPR repeat</keyword>
<dbReference type="SMART" id="SM00671">
    <property type="entry name" value="SEL1"/>
    <property type="match status" value="10"/>
</dbReference>
<feature type="repeat" description="TPR" evidence="3">
    <location>
        <begin position="828"/>
        <end position="861"/>
    </location>
</feature>
<feature type="repeat" description="TPR" evidence="3">
    <location>
        <begin position="556"/>
        <end position="589"/>
    </location>
</feature>
<dbReference type="Pfam" id="PF12895">
    <property type="entry name" value="ANAPC3"/>
    <property type="match status" value="1"/>
</dbReference>
<proteinExistence type="predicted"/>
<evidence type="ECO:0000256" key="3">
    <source>
        <dbReference type="PROSITE-ProRule" id="PRU00339"/>
    </source>
</evidence>
<accession>A0A1F7FBL3</accession>
<feature type="repeat" description="TPR" evidence="3">
    <location>
        <begin position="1305"/>
        <end position="1338"/>
    </location>
</feature>
<feature type="repeat" description="TPR" evidence="3">
    <location>
        <begin position="183"/>
        <end position="216"/>
    </location>
</feature>
<dbReference type="InterPro" id="IPR006597">
    <property type="entry name" value="Sel1-like"/>
</dbReference>
<comment type="caution">
    <text evidence="5">The sequence shown here is derived from an EMBL/GenBank/DDBJ whole genome shotgun (WGS) entry which is preliminary data.</text>
</comment>
<gene>
    <name evidence="5" type="ORF">A2519_00600</name>
</gene>
<reference evidence="5 6" key="1">
    <citation type="journal article" date="2016" name="Nat. Commun.">
        <title>Thousands of microbial genomes shed light on interconnected biogeochemical processes in an aquifer system.</title>
        <authorList>
            <person name="Anantharaman K."/>
            <person name="Brown C.T."/>
            <person name="Hug L.A."/>
            <person name="Sharon I."/>
            <person name="Castelle C.J."/>
            <person name="Probst A.J."/>
            <person name="Thomas B.C."/>
            <person name="Singh A."/>
            <person name="Wilkins M.J."/>
            <person name="Karaoz U."/>
            <person name="Brodie E.L."/>
            <person name="Williams K.H."/>
            <person name="Hubbard S.S."/>
            <person name="Banfield J.F."/>
        </authorList>
    </citation>
    <scope>NUCLEOTIDE SEQUENCE [LARGE SCALE GENOMIC DNA]</scope>
</reference>
<feature type="repeat" description="TPR" evidence="3">
    <location>
        <begin position="726"/>
        <end position="759"/>
    </location>
</feature>
<feature type="repeat" description="TPR" evidence="3">
    <location>
        <begin position="1236"/>
        <end position="1269"/>
    </location>
</feature>
<dbReference type="PANTHER" id="PTHR45586:SF1">
    <property type="entry name" value="LIPOPOLYSACCHARIDE ASSEMBLY PROTEIN B"/>
    <property type="match status" value="1"/>
</dbReference>
<dbReference type="Proteomes" id="UP000179243">
    <property type="component" value="Unassembled WGS sequence"/>
</dbReference>
<dbReference type="PANTHER" id="PTHR45586">
    <property type="entry name" value="TPR REPEAT-CONTAINING PROTEIN PA4667"/>
    <property type="match status" value="1"/>
</dbReference>
<evidence type="ECO:0000256" key="1">
    <source>
        <dbReference type="ARBA" id="ARBA00022737"/>
    </source>
</evidence>
<dbReference type="Gene3D" id="1.25.40.10">
    <property type="entry name" value="Tetratricopeptide repeat domain"/>
    <property type="match status" value="13"/>
</dbReference>
<evidence type="ECO:0000256" key="4">
    <source>
        <dbReference type="SAM" id="SignalP"/>
    </source>
</evidence>
<organism evidence="5 6">
    <name type="scientific">Candidatus Raymondbacteria bacterium RIFOXYD12_FULL_49_13</name>
    <dbReference type="NCBI Taxonomy" id="1817890"/>
    <lineage>
        <taxon>Bacteria</taxon>
        <taxon>Raymondiibacteriota</taxon>
    </lineage>
</organism>
<feature type="repeat" description="TPR" evidence="3">
    <location>
        <begin position="1373"/>
        <end position="1406"/>
    </location>
</feature>
<feature type="repeat" description="TPR" evidence="3">
    <location>
        <begin position="421"/>
        <end position="454"/>
    </location>
</feature>
<feature type="repeat" description="TPR" evidence="3">
    <location>
        <begin position="794"/>
        <end position="827"/>
    </location>
</feature>
<dbReference type="SUPFAM" id="SSF48452">
    <property type="entry name" value="TPR-like"/>
    <property type="match status" value="8"/>
</dbReference>
<feature type="repeat" description="TPR" evidence="3">
    <location>
        <begin position="1202"/>
        <end position="1235"/>
    </location>
</feature>
<feature type="repeat" description="TPR" evidence="3">
    <location>
        <begin position="1475"/>
        <end position="1508"/>
    </location>
</feature>
<name>A0A1F7FBL3_UNCRA</name>
<evidence type="ECO:0000313" key="5">
    <source>
        <dbReference type="EMBL" id="OGK03887.1"/>
    </source>
</evidence>
<evidence type="ECO:0000256" key="2">
    <source>
        <dbReference type="ARBA" id="ARBA00022803"/>
    </source>
</evidence>
<feature type="repeat" description="TPR" evidence="3">
    <location>
        <begin position="590"/>
        <end position="623"/>
    </location>
</feature>
<feature type="repeat" description="TPR" evidence="3">
    <location>
        <begin position="692"/>
        <end position="725"/>
    </location>
</feature>
<dbReference type="EMBL" id="MFYX01000080">
    <property type="protein sequence ID" value="OGK03887.1"/>
    <property type="molecule type" value="Genomic_DNA"/>
</dbReference>
<feature type="chain" id="PRO_5009528597" evidence="4">
    <location>
        <begin position="23"/>
        <end position="1725"/>
    </location>
</feature>
<evidence type="ECO:0000313" key="6">
    <source>
        <dbReference type="Proteomes" id="UP000179243"/>
    </source>
</evidence>
<dbReference type="Pfam" id="PF13181">
    <property type="entry name" value="TPR_8"/>
    <property type="match status" value="2"/>
</dbReference>
<dbReference type="InterPro" id="IPR051012">
    <property type="entry name" value="CellSynth/LPSAsmb/PSIAsmb"/>
</dbReference>
<dbReference type="SMART" id="SM00028">
    <property type="entry name" value="TPR"/>
    <property type="match status" value="36"/>
</dbReference>
<keyword evidence="4" id="KW-0732">Signal</keyword>